<dbReference type="AlphaFoldDB" id="A0A182E7T8"/>
<feature type="region of interest" description="Disordered" evidence="1">
    <location>
        <begin position="35"/>
        <end position="60"/>
    </location>
</feature>
<gene>
    <name evidence="2" type="ORF">NOO_LOCUS4086</name>
</gene>
<dbReference type="WBParaSite" id="nOo.2.0.1.t04086-RA">
    <property type="protein sequence ID" value="nOo.2.0.1.t04086-RA"/>
    <property type="gene ID" value="nOo.2.0.1.g04086"/>
</dbReference>
<organism evidence="4">
    <name type="scientific">Onchocerca ochengi</name>
    <name type="common">Filarial nematode worm</name>
    <dbReference type="NCBI Taxonomy" id="42157"/>
    <lineage>
        <taxon>Eukaryota</taxon>
        <taxon>Metazoa</taxon>
        <taxon>Ecdysozoa</taxon>
        <taxon>Nematoda</taxon>
        <taxon>Chromadorea</taxon>
        <taxon>Rhabditida</taxon>
        <taxon>Spirurina</taxon>
        <taxon>Spiruromorpha</taxon>
        <taxon>Filarioidea</taxon>
        <taxon>Onchocercidae</taxon>
        <taxon>Onchocerca</taxon>
    </lineage>
</organism>
<feature type="compositionally biased region" description="Polar residues" evidence="1">
    <location>
        <begin position="47"/>
        <end position="58"/>
    </location>
</feature>
<dbReference type="OrthoDB" id="5815335at2759"/>
<evidence type="ECO:0000256" key="1">
    <source>
        <dbReference type="SAM" id="MobiDB-lite"/>
    </source>
</evidence>
<evidence type="ECO:0000313" key="4">
    <source>
        <dbReference type="WBParaSite" id="nOo.2.0.1.t04086-RA"/>
    </source>
</evidence>
<name>A0A182E7T8_ONCOC</name>
<dbReference type="Proteomes" id="UP000271087">
    <property type="component" value="Unassembled WGS sequence"/>
</dbReference>
<keyword evidence="3" id="KW-1185">Reference proteome</keyword>
<reference evidence="2 3" key="2">
    <citation type="submission" date="2018-08" db="EMBL/GenBank/DDBJ databases">
        <authorList>
            <person name="Laetsch R D."/>
            <person name="Stevens L."/>
            <person name="Kumar S."/>
            <person name="Blaxter L. M."/>
        </authorList>
    </citation>
    <scope>NUCLEOTIDE SEQUENCE [LARGE SCALE GENOMIC DNA]</scope>
</reference>
<accession>A0A182E7T8</accession>
<evidence type="ECO:0000313" key="2">
    <source>
        <dbReference type="EMBL" id="VDK71656.1"/>
    </source>
</evidence>
<dbReference type="EMBL" id="UYRW01000866">
    <property type="protein sequence ID" value="VDK71656.1"/>
    <property type="molecule type" value="Genomic_DNA"/>
</dbReference>
<proteinExistence type="predicted"/>
<sequence length="173" mass="19968">MQNNEQEMMPRPRKNPGTPRAVTFVKSSRFDSPFKSPYASPMLPHNATMSSPYSSSRHGSLYQHQKRPYCHLSTPTYAVNNLTSGQYSPNWRGPSKAYSPYIYKNPQNMVDVSHLIQEYSSFSTIPPDNRRDSRKNSGTTEQFNVNEYVIPSMTTNPWAKLEEFYVNCRLDEQ</sequence>
<evidence type="ECO:0000313" key="3">
    <source>
        <dbReference type="Proteomes" id="UP000271087"/>
    </source>
</evidence>
<reference evidence="4" key="1">
    <citation type="submission" date="2016-06" db="UniProtKB">
        <authorList>
            <consortium name="WormBaseParasite"/>
        </authorList>
    </citation>
    <scope>IDENTIFICATION</scope>
</reference>
<feature type="region of interest" description="Disordered" evidence="1">
    <location>
        <begin position="1"/>
        <end position="21"/>
    </location>
</feature>
<protein>
    <submittedName>
        <fullName evidence="4">TORC_M domain-containing protein</fullName>
    </submittedName>
</protein>